<evidence type="ECO:0000313" key="1">
    <source>
        <dbReference type="EMBL" id="OJA07515.1"/>
    </source>
</evidence>
<comment type="caution">
    <text evidence="1">The sequence shown here is derived from an EMBL/GenBank/DDBJ whole genome shotgun (WGS) entry which is preliminary data.</text>
</comment>
<accession>A0A1J8PI77</accession>
<dbReference type="Proteomes" id="UP000183567">
    <property type="component" value="Unassembled WGS sequence"/>
</dbReference>
<name>A0A1J8PI77_9AGAM</name>
<gene>
    <name evidence="1" type="ORF">AZE42_11940</name>
</gene>
<sequence>MSYGKGVSSGCTTGFSIICTTIKLPLDELLEVEEVKEQIAKAYAQAHAQDMEEDGNEDINMWYDDYPAIKVLKRIEHEGHIL</sequence>
<dbReference type="OrthoDB" id="10600479at2759"/>
<proteinExistence type="predicted"/>
<reference evidence="1 2" key="1">
    <citation type="submission" date="2016-03" db="EMBL/GenBank/DDBJ databases">
        <title>Comparative genomics of the ectomycorrhizal sister species Rhizopogon vinicolor and Rhizopogon vesiculosus (Basidiomycota: Boletales) reveals a divergence of the mating type B locus.</title>
        <authorList>
            <person name="Mujic A.B."/>
            <person name="Kuo A."/>
            <person name="Tritt A."/>
            <person name="Lipzen A."/>
            <person name="Chen C."/>
            <person name="Johnson J."/>
            <person name="Sharma A."/>
            <person name="Barry K."/>
            <person name="Grigoriev I.V."/>
            <person name="Spatafora J.W."/>
        </authorList>
    </citation>
    <scope>NUCLEOTIDE SEQUENCE [LARGE SCALE GENOMIC DNA]</scope>
    <source>
        <strain evidence="1 2">AM-OR11-056</strain>
    </source>
</reference>
<dbReference type="EMBL" id="LVVM01006636">
    <property type="protein sequence ID" value="OJA07515.1"/>
    <property type="molecule type" value="Genomic_DNA"/>
</dbReference>
<dbReference type="STRING" id="180088.A0A1J8PI77"/>
<organism evidence="1 2">
    <name type="scientific">Rhizopogon vesiculosus</name>
    <dbReference type="NCBI Taxonomy" id="180088"/>
    <lineage>
        <taxon>Eukaryota</taxon>
        <taxon>Fungi</taxon>
        <taxon>Dikarya</taxon>
        <taxon>Basidiomycota</taxon>
        <taxon>Agaricomycotina</taxon>
        <taxon>Agaricomycetes</taxon>
        <taxon>Agaricomycetidae</taxon>
        <taxon>Boletales</taxon>
        <taxon>Suillineae</taxon>
        <taxon>Rhizopogonaceae</taxon>
        <taxon>Rhizopogon</taxon>
    </lineage>
</organism>
<dbReference type="AlphaFoldDB" id="A0A1J8PI77"/>
<keyword evidence="2" id="KW-1185">Reference proteome</keyword>
<evidence type="ECO:0000313" key="2">
    <source>
        <dbReference type="Proteomes" id="UP000183567"/>
    </source>
</evidence>
<protein>
    <submittedName>
        <fullName evidence="1">Uncharacterized protein</fullName>
    </submittedName>
</protein>